<evidence type="ECO:0000313" key="2">
    <source>
        <dbReference type="EMBL" id="MFC3674070.1"/>
    </source>
</evidence>
<evidence type="ECO:0000256" key="1">
    <source>
        <dbReference type="SAM" id="Phobius"/>
    </source>
</evidence>
<keyword evidence="1" id="KW-0472">Membrane</keyword>
<feature type="transmembrane region" description="Helical" evidence="1">
    <location>
        <begin position="42"/>
        <end position="64"/>
    </location>
</feature>
<comment type="caution">
    <text evidence="2">The sequence shown here is derived from an EMBL/GenBank/DDBJ whole genome shotgun (WGS) entry which is preliminary data.</text>
</comment>
<dbReference type="RefSeq" id="WP_379720345.1">
    <property type="nucleotide sequence ID" value="NZ_JBHRYJ010000001.1"/>
</dbReference>
<accession>A0ABV7V9I7</accession>
<keyword evidence="1" id="KW-0812">Transmembrane</keyword>
<gene>
    <name evidence="2" type="ORF">ACFOOQ_00855</name>
</gene>
<evidence type="ECO:0008006" key="4">
    <source>
        <dbReference type="Google" id="ProtNLM"/>
    </source>
</evidence>
<evidence type="ECO:0000313" key="3">
    <source>
        <dbReference type="Proteomes" id="UP001595711"/>
    </source>
</evidence>
<keyword evidence="3" id="KW-1185">Reference proteome</keyword>
<proteinExistence type="predicted"/>
<protein>
    <recommendedName>
        <fullName evidence="4">Major facilitator superfamily (MFS) profile domain-containing protein</fullName>
    </recommendedName>
</protein>
<organism evidence="2 3">
    <name type="scientific">Ferrovibrio xuzhouensis</name>
    <dbReference type="NCBI Taxonomy" id="1576914"/>
    <lineage>
        <taxon>Bacteria</taxon>
        <taxon>Pseudomonadati</taxon>
        <taxon>Pseudomonadota</taxon>
        <taxon>Alphaproteobacteria</taxon>
        <taxon>Rhodospirillales</taxon>
        <taxon>Rhodospirillaceae</taxon>
        <taxon>Ferrovibrio</taxon>
    </lineage>
</organism>
<dbReference type="Proteomes" id="UP001595711">
    <property type="component" value="Unassembled WGS sequence"/>
</dbReference>
<reference evidence="3" key="1">
    <citation type="journal article" date="2019" name="Int. J. Syst. Evol. Microbiol.">
        <title>The Global Catalogue of Microorganisms (GCM) 10K type strain sequencing project: providing services to taxonomists for standard genome sequencing and annotation.</title>
        <authorList>
            <consortium name="The Broad Institute Genomics Platform"/>
            <consortium name="The Broad Institute Genome Sequencing Center for Infectious Disease"/>
            <person name="Wu L."/>
            <person name="Ma J."/>
        </authorList>
    </citation>
    <scope>NUCLEOTIDE SEQUENCE [LARGE SCALE GENOMIC DNA]</scope>
    <source>
        <strain evidence="3">KCTC 42182</strain>
    </source>
</reference>
<sequence>MLFIAVLGVTLLNGFVSPAVPVVFLLSPVWMPEFAPRSAIAVFYGTSLIVSVATLVLSGVPAALFERVSGRQQSDVVSMLVWLGAAILLTLPGLA</sequence>
<dbReference type="EMBL" id="JBHRYJ010000001">
    <property type="protein sequence ID" value="MFC3674070.1"/>
    <property type="molecule type" value="Genomic_DNA"/>
</dbReference>
<feature type="transmembrane region" description="Helical" evidence="1">
    <location>
        <begin position="76"/>
        <end position="94"/>
    </location>
</feature>
<name>A0ABV7V9I7_9PROT</name>
<keyword evidence="1" id="KW-1133">Transmembrane helix</keyword>